<feature type="compositionally biased region" description="Polar residues" evidence="1">
    <location>
        <begin position="180"/>
        <end position="192"/>
    </location>
</feature>
<feature type="region of interest" description="Disordered" evidence="1">
    <location>
        <begin position="165"/>
        <end position="193"/>
    </location>
</feature>
<keyword evidence="2" id="KW-0812">Transmembrane</keyword>
<name>A0A1I7XNH7_HETBA</name>
<sequence length="352" mass="40736">MRLYDPRAQRRPIKKIKFMDVPITSVNTCYRDNHILAANSIGEMGLFDLRSKSELSQFLFNYFFVVLIFAVSLLNVSHYSPSSIHPTAAYVATCGIDRFVRVHDIESRKLVNKYCLTLAVYYTKGHFHMTFSSSHIYCKTRLNRVLIRSELSILGHVKIEQDDEEWEQLRRGSRSDGESDISNLSESSGSNTEECEELFVSEDSLHDTDVQKNFRKRKDSDTINDETNSKPAIKKKKALMRKKRKEDAEMEDEVFDEPEPRKKIKIAKGLKRKENVEIKLELTNCGLVLLHNCSKWLDVLSTKNILAAEPSQFYINYSHKLIIVHLVNDNEIQLTSNEYQIIVSVLHRSILN</sequence>
<dbReference type="PANTHER" id="PTHR16038:SF4">
    <property type="entry name" value="WD REPEAT-CONTAINING PROTEIN 74"/>
    <property type="match status" value="1"/>
</dbReference>
<evidence type="ECO:0000256" key="1">
    <source>
        <dbReference type="SAM" id="MobiDB-lite"/>
    </source>
</evidence>
<feature type="compositionally biased region" description="Basic residues" evidence="1">
    <location>
        <begin position="232"/>
        <end position="244"/>
    </location>
</feature>
<keyword evidence="2" id="KW-0472">Membrane</keyword>
<dbReference type="GO" id="GO:0030687">
    <property type="term" value="C:preribosome, large subunit precursor"/>
    <property type="evidence" value="ECO:0007669"/>
    <property type="project" value="TreeGrafter"/>
</dbReference>
<evidence type="ECO:0000313" key="4">
    <source>
        <dbReference type="WBParaSite" id="Hba_19341"/>
    </source>
</evidence>
<dbReference type="InterPro" id="IPR036322">
    <property type="entry name" value="WD40_repeat_dom_sf"/>
</dbReference>
<proteinExistence type="predicted"/>
<accession>A0A1I7XNH7</accession>
<protein>
    <submittedName>
        <fullName evidence="4">WD_REPEATS_REGION domain-containing protein</fullName>
    </submittedName>
</protein>
<keyword evidence="2" id="KW-1133">Transmembrane helix</keyword>
<dbReference type="Gene3D" id="2.130.10.10">
    <property type="entry name" value="YVTN repeat-like/Quinoprotein amine dehydrogenase"/>
    <property type="match status" value="1"/>
</dbReference>
<keyword evidence="3" id="KW-1185">Reference proteome</keyword>
<dbReference type="AlphaFoldDB" id="A0A1I7XNH7"/>
<dbReference type="InterPro" id="IPR015943">
    <property type="entry name" value="WD40/YVTN_repeat-like_dom_sf"/>
</dbReference>
<dbReference type="Proteomes" id="UP000095283">
    <property type="component" value="Unplaced"/>
</dbReference>
<dbReference type="GO" id="GO:0005730">
    <property type="term" value="C:nucleolus"/>
    <property type="evidence" value="ECO:0007669"/>
    <property type="project" value="InterPro"/>
</dbReference>
<organism evidence="3 4">
    <name type="scientific">Heterorhabditis bacteriophora</name>
    <name type="common">Entomopathogenic nematode worm</name>
    <dbReference type="NCBI Taxonomy" id="37862"/>
    <lineage>
        <taxon>Eukaryota</taxon>
        <taxon>Metazoa</taxon>
        <taxon>Ecdysozoa</taxon>
        <taxon>Nematoda</taxon>
        <taxon>Chromadorea</taxon>
        <taxon>Rhabditida</taxon>
        <taxon>Rhabditina</taxon>
        <taxon>Rhabditomorpha</taxon>
        <taxon>Strongyloidea</taxon>
        <taxon>Heterorhabditidae</taxon>
        <taxon>Heterorhabditis</taxon>
    </lineage>
</organism>
<evidence type="ECO:0000313" key="3">
    <source>
        <dbReference type="Proteomes" id="UP000095283"/>
    </source>
</evidence>
<dbReference type="SUPFAM" id="SSF50978">
    <property type="entry name" value="WD40 repeat-like"/>
    <property type="match status" value="1"/>
</dbReference>
<feature type="transmembrane region" description="Helical" evidence="2">
    <location>
        <begin position="58"/>
        <end position="76"/>
    </location>
</feature>
<feature type="compositionally biased region" description="Basic and acidic residues" evidence="1">
    <location>
        <begin position="167"/>
        <end position="177"/>
    </location>
</feature>
<dbReference type="InterPro" id="IPR037379">
    <property type="entry name" value="WDR74/Nsa1"/>
</dbReference>
<evidence type="ECO:0000256" key="2">
    <source>
        <dbReference type="SAM" id="Phobius"/>
    </source>
</evidence>
<reference evidence="4" key="1">
    <citation type="submission" date="2016-11" db="UniProtKB">
        <authorList>
            <consortium name="WormBaseParasite"/>
        </authorList>
    </citation>
    <scope>IDENTIFICATION</scope>
</reference>
<dbReference type="GO" id="GO:0042273">
    <property type="term" value="P:ribosomal large subunit biogenesis"/>
    <property type="evidence" value="ECO:0007669"/>
    <property type="project" value="InterPro"/>
</dbReference>
<dbReference type="PANTHER" id="PTHR16038">
    <property type="entry name" value="NOP SEVEN ASSOCIATED PROTEIN 1"/>
    <property type="match status" value="1"/>
</dbReference>
<feature type="region of interest" description="Disordered" evidence="1">
    <location>
        <begin position="210"/>
        <end position="244"/>
    </location>
</feature>
<dbReference type="WBParaSite" id="Hba_19341">
    <property type="protein sequence ID" value="Hba_19341"/>
    <property type="gene ID" value="Hba_19341"/>
</dbReference>